<reference evidence="3 4" key="1">
    <citation type="submission" date="2020-04" db="EMBL/GenBank/DDBJ databases">
        <title>Acinetobacter Taxon 24.</title>
        <authorList>
            <person name="Nemec A."/>
            <person name="Radolfova-Krizova L."/>
            <person name="Higgins P.G."/>
            <person name="Spanelova P."/>
        </authorList>
    </citation>
    <scope>NUCLEOTIDE SEQUENCE [LARGE SCALE GENOMIC DNA]</scope>
    <source>
        <strain evidence="3 4">ANC 4280</strain>
    </source>
</reference>
<organism evidence="3 4">
    <name type="scientific">Acinetobacter terrae</name>
    <dbReference type="NCBI Taxonomy" id="2731247"/>
    <lineage>
        <taxon>Bacteria</taxon>
        <taxon>Pseudomonadati</taxon>
        <taxon>Pseudomonadota</taxon>
        <taxon>Gammaproteobacteria</taxon>
        <taxon>Moraxellales</taxon>
        <taxon>Moraxellaceae</taxon>
        <taxon>Acinetobacter</taxon>
        <taxon>Acinetobacter Taxon 24</taxon>
    </lineage>
</organism>
<comment type="similarity">
    <text evidence="1">Belongs to the transglycosylase Slt family.</text>
</comment>
<dbReference type="InterPro" id="IPR023346">
    <property type="entry name" value="Lysozyme-like_dom_sf"/>
</dbReference>
<dbReference type="Pfam" id="PF01464">
    <property type="entry name" value="SLT"/>
    <property type="match status" value="1"/>
</dbReference>
<dbReference type="PANTHER" id="PTHR37423">
    <property type="entry name" value="SOLUBLE LYTIC MUREIN TRANSGLYCOSYLASE-RELATED"/>
    <property type="match status" value="1"/>
</dbReference>
<evidence type="ECO:0000256" key="1">
    <source>
        <dbReference type="ARBA" id="ARBA00007734"/>
    </source>
</evidence>
<dbReference type="EMBL" id="JABERH010000041">
    <property type="protein sequence ID" value="NNH40103.1"/>
    <property type="molecule type" value="Genomic_DNA"/>
</dbReference>
<dbReference type="PANTHER" id="PTHR37423:SF2">
    <property type="entry name" value="MEMBRANE-BOUND LYTIC MUREIN TRANSGLYCOSYLASE C"/>
    <property type="match status" value="1"/>
</dbReference>
<proteinExistence type="inferred from homology"/>
<dbReference type="SUPFAM" id="SSF53955">
    <property type="entry name" value="Lysozyme-like"/>
    <property type="match status" value="1"/>
</dbReference>
<dbReference type="Proteomes" id="UP000532147">
    <property type="component" value="Unassembled WGS sequence"/>
</dbReference>
<dbReference type="InterPro" id="IPR008258">
    <property type="entry name" value="Transglycosylase_SLT_dom_1"/>
</dbReference>
<feature type="domain" description="Transglycosylase SLT" evidence="2">
    <location>
        <begin position="113"/>
        <end position="218"/>
    </location>
</feature>
<evidence type="ECO:0000313" key="4">
    <source>
        <dbReference type="Proteomes" id="UP000532147"/>
    </source>
</evidence>
<dbReference type="AlphaFoldDB" id="A0A8E4MFN3"/>
<accession>A0A8E4MFN3</accession>
<name>A0A8E4MFN3_9GAMM</name>
<dbReference type="Gene3D" id="1.10.530.10">
    <property type="match status" value="1"/>
</dbReference>
<evidence type="ECO:0000313" key="3">
    <source>
        <dbReference type="EMBL" id="NNH40103.1"/>
    </source>
</evidence>
<sequence length="233" mass="25813">MINSSKYFTNRLNNTKHQLLTHATQTTSITSIKFYFGFLTLLITRHLSHLRSKLSHNYFFTFKSTAIVITALAFTGCTSFGGSSVAKRSAKLSTGIQKAYAVAPDTANRVSPMIIQSSDKYAVDPLLVAAMIRQESSYRNYAISPAGAVGLTQVIPRYWQQTCPGDLSDEYHNINCGTYILSTYNNKAGSWPKALAYYNVGPAGYNSSSKMKKQGEKYARQVKQHHNTLKGAL</sequence>
<evidence type="ECO:0000259" key="2">
    <source>
        <dbReference type="Pfam" id="PF01464"/>
    </source>
</evidence>
<gene>
    <name evidence="3" type="ORF">HLH11_16060</name>
</gene>
<comment type="caution">
    <text evidence="3">The sequence shown here is derived from an EMBL/GenBank/DDBJ whole genome shotgun (WGS) entry which is preliminary data.</text>
</comment>
<protein>
    <submittedName>
        <fullName evidence="3">Transglycosylase SLT domain-containing protein</fullName>
    </submittedName>
</protein>